<dbReference type="InterPro" id="IPR002934">
    <property type="entry name" value="Polymerase_NTP_transf_dom"/>
</dbReference>
<feature type="region of interest" description="Disordered" evidence="1">
    <location>
        <begin position="89"/>
        <end position="112"/>
    </location>
</feature>
<dbReference type="InterPro" id="IPR043519">
    <property type="entry name" value="NT_sf"/>
</dbReference>
<keyword evidence="4" id="KW-1185">Reference proteome</keyword>
<evidence type="ECO:0000259" key="2">
    <source>
        <dbReference type="Pfam" id="PF01909"/>
    </source>
</evidence>
<gene>
    <name evidence="3" type="ORF">GCM10009765_33490</name>
</gene>
<dbReference type="EMBL" id="BAAANY010000010">
    <property type="protein sequence ID" value="GAA1681634.1"/>
    <property type="molecule type" value="Genomic_DNA"/>
</dbReference>
<dbReference type="CDD" id="cd05403">
    <property type="entry name" value="NT_KNTase_like"/>
    <property type="match status" value="1"/>
</dbReference>
<accession>A0ABN2H3Z1</accession>
<evidence type="ECO:0000313" key="4">
    <source>
        <dbReference type="Proteomes" id="UP001500618"/>
    </source>
</evidence>
<dbReference type="Proteomes" id="UP001500618">
    <property type="component" value="Unassembled WGS sequence"/>
</dbReference>
<proteinExistence type="predicted"/>
<dbReference type="SUPFAM" id="SSF81301">
    <property type="entry name" value="Nucleotidyltransferase"/>
    <property type="match status" value="1"/>
</dbReference>
<evidence type="ECO:0000313" key="3">
    <source>
        <dbReference type="EMBL" id="GAA1681634.1"/>
    </source>
</evidence>
<protein>
    <recommendedName>
        <fullName evidence="2">Polymerase nucleotidyl transferase domain-containing protein</fullName>
    </recommendedName>
</protein>
<feature type="domain" description="Polymerase nucleotidyl transferase" evidence="2">
    <location>
        <begin position="10"/>
        <end position="53"/>
    </location>
</feature>
<evidence type="ECO:0000256" key="1">
    <source>
        <dbReference type="SAM" id="MobiDB-lite"/>
    </source>
</evidence>
<organism evidence="3 4">
    <name type="scientific">Fodinicola feengrottensis</name>
    <dbReference type="NCBI Taxonomy" id="435914"/>
    <lineage>
        <taxon>Bacteria</taxon>
        <taxon>Bacillati</taxon>
        <taxon>Actinomycetota</taxon>
        <taxon>Actinomycetes</taxon>
        <taxon>Mycobacteriales</taxon>
        <taxon>Fodinicola</taxon>
    </lineage>
</organism>
<name>A0ABN2H3Z1_9ACTN</name>
<dbReference type="Pfam" id="PF01909">
    <property type="entry name" value="NTP_transf_2"/>
    <property type="match status" value="1"/>
</dbReference>
<comment type="caution">
    <text evidence="3">The sequence shown here is derived from an EMBL/GenBank/DDBJ whole genome shotgun (WGS) entry which is preliminary data.</text>
</comment>
<sequence>MVTESVVGYLEAVDALAPGLVEGFYLEGSAALGDFQPHSSDIDFVAVTADRPDTTALGTLAEVHAKLRNRRRPFLDGVYVTWEDLPRGGADDRRRPRSHGGRFTPDGSPPNPVTWHTLARYGVPLRGPQPADLEIWTDPELLTRWTTGNLDHYWRRRLDRSTRLASRAGVVSLSDFETSWTVPGVTRLHYTLATGNIASKQGACHYALGTFAARWHRIAKEALRLRTGAGGRSLYPTHLSRRRDVRDYAAMVIESAQALVNR</sequence>
<reference evidence="3 4" key="1">
    <citation type="journal article" date="2019" name="Int. J. Syst. Evol. Microbiol.">
        <title>The Global Catalogue of Microorganisms (GCM) 10K type strain sequencing project: providing services to taxonomists for standard genome sequencing and annotation.</title>
        <authorList>
            <consortium name="The Broad Institute Genomics Platform"/>
            <consortium name="The Broad Institute Genome Sequencing Center for Infectious Disease"/>
            <person name="Wu L."/>
            <person name="Ma J."/>
        </authorList>
    </citation>
    <scope>NUCLEOTIDE SEQUENCE [LARGE SCALE GENOMIC DNA]</scope>
    <source>
        <strain evidence="3 4">JCM 14718</strain>
    </source>
</reference>